<dbReference type="GO" id="GO:0016810">
    <property type="term" value="F:hydrolase activity, acting on carbon-nitrogen (but not peptide) bonds"/>
    <property type="evidence" value="ECO:0007669"/>
    <property type="project" value="InterPro"/>
</dbReference>
<dbReference type="InterPro" id="IPR011330">
    <property type="entry name" value="Glyco_hydro/deAcase_b/a-brl"/>
</dbReference>
<evidence type="ECO:0000256" key="4">
    <source>
        <dbReference type="ARBA" id="ARBA00022801"/>
    </source>
</evidence>
<evidence type="ECO:0000256" key="3">
    <source>
        <dbReference type="ARBA" id="ARBA00022729"/>
    </source>
</evidence>
<evidence type="ECO:0000313" key="10">
    <source>
        <dbReference type="Proteomes" id="UP000650833"/>
    </source>
</evidence>
<evidence type="ECO:0000259" key="8">
    <source>
        <dbReference type="PROSITE" id="PS51677"/>
    </source>
</evidence>
<keyword evidence="3 7" id="KW-0732">Signal</keyword>
<dbReference type="Proteomes" id="UP000650833">
    <property type="component" value="Unassembled WGS sequence"/>
</dbReference>
<keyword evidence="4" id="KW-0378">Hydrolase</keyword>
<evidence type="ECO:0000256" key="5">
    <source>
        <dbReference type="ARBA" id="ARBA00023277"/>
    </source>
</evidence>
<dbReference type="Gene3D" id="3.20.20.370">
    <property type="entry name" value="Glycoside hydrolase/deacetylase"/>
    <property type="match status" value="1"/>
</dbReference>
<evidence type="ECO:0000313" key="9">
    <source>
        <dbReference type="EMBL" id="KAG2200397.1"/>
    </source>
</evidence>
<dbReference type="OrthoDB" id="2125469at2759"/>
<dbReference type="PROSITE" id="PS51677">
    <property type="entry name" value="NODB"/>
    <property type="match status" value="1"/>
</dbReference>
<feature type="region of interest" description="Disordered" evidence="6">
    <location>
        <begin position="23"/>
        <end position="46"/>
    </location>
</feature>
<feature type="signal peptide" evidence="7">
    <location>
        <begin position="1"/>
        <end position="18"/>
    </location>
</feature>
<dbReference type="GO" id="GO:0005975">
    <property type="term" value="P:carbohydrate metabolic process"/>
    <property type="evidence" value="ECO:0007669"/>
    <property type="project" value="InterPro"/>
</dbReference>
<dbReference type="EMBL" id="JAEPRC010000319">
    <property type="protein sequence ID" value="KAG2200397.1"/>
    <property type="molecule type" value="Genomic_DNA"/>
</dbReference>
<name>A0A8H7QXZ4_9FUNG</name>
<comment type="cofactor">
    <cofactor evidence="1">
        <name>Co(2+)</name>
        <dbReference type="ChEBI" id="CHEBI:48828"/>
    </cofactor>
</comment>
<sequence length="265" mass="29287">MKAFTSIIALTLAALVSAAPIGNSNETNSTNTTTTSSSGSSNNTSTTVPTYDHCAQAGQFALTFDDGPFQYSWDLAKYLHSKGIKATFFTNGDNWVQDFSTATSNTSDGIKSYIDVLKYYHELGHEIGSHTYQHKVLKGLTTTEVEYQMNQQSDIIYEAIGQRPRLMRPPEGELDNAASIVLNNLGYSSILWDIDTKDYELKGLAYEQGLVRSIVDTDTNGHISLQHDVHESSAIELTPWMVEYITSKNYTFVTVSECLGISAYQ</sequence>
<dbReference type="PANTHER" id="PTHR46471:SF2">
    <property type="entry name" value="CHITIN DEACETYLASE-RELATED"/>
    <property type="match status" value="1"/>
</dbReference>
<dbReference type="PANTHER" id="PTHR46471">
    <property type="entry name" value="CHITIN DEACETYLASE"/>
    <property type="match status" value="1"/>
</dbReference>
<proteinExistence type="predicted"/>
<comment type="caution">
    <text evidence="9">The sequence shown here is derived from an EMBL/GenBank/DDBJ whole genome shotgun (WGS) entry which is preliminary data.</text>
</comment>
<evidence type="ECO:0000256" key="2">
    <source>
        <dbReference type="ARBA" id="ARBA00022723"/>
    </source>
</evidence>
<feature type="chain" id="PRO_5034278241" description="NodB homology domain-containing protein" evidence="7">
    <location>
        <begin position="19"/>
        <end position="265"/>
    </location>
</feature>
<dbReference type="GO" id="GO:0046872">
    <property type="term" value="F:metal ion binding"/>
    <property type="evidence" value="ECO:0007669"/>
    <property type="project" value="UniProtKB-KW"/>
</dbReference>
<dbReference type="SUPFAM" id="SSF88713">
    <property type="entry name" value="Glycoside hydrolase/deacetylase"/>
    <property type="match status" value="1"/>
</dbReference>
<keyword evidence="10" id="KW-1185">Reference proteome</keyword>
<evidence type="ECO:0000256" key="1">
    <source>
        <dbReference type="ARBA" id="ARBA00001941"/>
    </source>
</evidence>
<protein>
    <recommendedName>
        <fullName evidence="8">NodB homology domain-containing protein</fullName>
    </recommendedName>
</protein>
<gene>
    <name evidence="9" type="ORF">INT46_009577</name>
</gene>
<dbReference type="Pfam" id="PF01522">
    <property type="entry name" value="Polysacc_deac_1"/>
    <property type="match status" value="1"/>
</dbReference>
<evidence type="ECO:0000256" key="7">
    <source>
        <dbReference type="SAM" id="SignalP"/>
    </source>
</evidence>
<keyword evidence="5" id="KW-0119">Carbohydrate metabolism</keyword>
<organism evidence="9 10">
    <name type="scientific">Mucor plumbeus</name>
    <dbReference type="NCBI Taxonomy" id="97098"/>
    <lineage>
        <taxon>Eukaryota</taxon>
        <taxon>Fungi</taxon>
        <taxon>Fungi incertae sedis</taxon>
        <taxon>Mucoromycota</taxon>
        <taxon>Mucoromycotina</taxon>
        <taxon>Mucoromycetes</taxon>
        <taxon>Mucorales</taxon>
        <taxon>Mucorineae</taxon>
        <taxon>Mucoraceae</taxon>
        <taxon>Mucor</taxon>
    </lineage>
</organism>
<dbReference type="InterPro" id="IPR002509">
    <property type="entry name" value="NODB_dom"/>
</dbReference>
<dbReference type="AlphaFoldDB" id="A0A8H7QXZ4"/>
<keyword evidence="2" id="KW-0479">Metal-binding</keyword>
<reference evidence="9" key="1">
    <citation type="submission" date="2020-12" db="EMBL/GenBank/DDBJ databases">
        <title>Metabolic potential, ecology and presence of endohyphal bacteria is reflected in genomic diversity of Mucoromycotina.</title>
        <authorList>
            <person name="Muszewska A."/>
            <person name="Okrasinska A."/>
            <person name="Steczkiewicz K."/>
            <person name="Drgas O."/>
            <person name="Orlowska M."/>
            <person name="Perlinska-Lenart U."/>
            <person name="Aleksandrzak-Piekarczyk T."/>
            <person name="Szatraj K."/>
            <person name="Zielenkiewicz U."/>
            <person name="Pilsyk S."/>
            <person name="Malc E."/>
            <person name="Mieczkowski P."/>
            <person name="Kruszewska J.S."/>
            <person name="Biernat P."/>
            <person name="Pawlowska J."/>
        </authorList>
    </citation>
    <scope>NUCLEOTIDE SEQUENCE</scope>
    <source>
        <strain evidence="9">CBS 226.32</strain>
    </source>
</reference>
<evidence type="ECO:0000256" key="6">
    <source>
        <dbReference type="SAM" id="MobiDB-lite"/>
    </source>
</evidence>
<accession>A0A8H7QXZ4</accession>
<feature type="domain" description="NodB homology" evidence="8">
    <location>
        <begin position="58"/>
        <end position="253"/>
    </location>
</feature>